<dbReference type="AlphaFoldDB" id="A0A1J8QTP0"/>
<comment type="caution">
    <text evidence="1">The sequence shown here is derived from an EMBL/GenBank/DDBJ whole genome shotgun (WGS) entry which is preliminary data.</text>
</comment>
<evidence type="ECO:0000313" key="1">
    <source>
        <dbReference type="EMBL" id="OJA12818.1"/>
    </source>
</evidence>
<reference evidence="1 2" key="1">
    <citation type="submission" date="2016-03" db="EMBL/GenBank/DDBJ databases">
        <title>Comparative genomics of the ectomycorrhizal sister species Rhizopogon vinicolor and Rhizopogon vesiculosus (Basidiomycota: Boletales) reveals a divergence of the mating type B locus.</title>
        <authorList>
            <person name="Mujic A.B."/>
            <person name="Kuo A."/>
            <person name="Tritt A."/>
            <person name="Lipzen A."/>
            <person name="Chen C."/>
            <person name="Johnson J."/>
            <person name="Sharma A."/>
            <person name="Barry K."/>
            <person name="Grigoriev I.V."/>
            <person name="Spatafora J.W."/>
        </authorList>
    </citation>
    <scope>NUCLEOTIDE SEQUENCE [LARGE SCALE GENOMIC DNA]</scope>
    <source>
        <strain evidence="1 2">AM-OR11-056</strain>
    </source>
</reference>
<dbReference type="EMBL" id="LVVM01004476">
    <property type="protein sequence ID" value="OJA12818.1"/>
    <property type="molecule type" value="Genomic_DNA"/>
</dbReference>
<keyword evidence="2" id="KW-1185">Reference proteome</keyword>
<accession>A0A1J8QTP0</accession>
<dbReference type="Proteomes" id="UP000183567">
    <property type="component" value="Unassembled WGS sequence"/>
</dbReference>
<dbReference type="OrthoDB" id="1681765at2759"/>
<protein>
    <submittedName>
        <fullName evidence="1">Uncharacterized protein</fullName>
    </submittedName>
</protein>
<sequence>MNMFKLTGMDWVKELLTGHPIQFSDALAMPKHVIIHHLLDMIVSPTFYNHYIKLPDAQQTPPEIRNDPKLYPFKDCH</sequence>
<evidence type="ECO:0000313" key="2">
    <source>
        <dbReference type="Proteomes" id="UP000183567"/>
    </source>
</evidence>
<gene>
    <name evidence="1" type="ORF">AZE42_11716</name>
</gene>
<proteinExistence type="predicted"/>
<organism evidence="1 2">
    <name type="scientific">Rhizopogon vesiculosus</name>
    <dbReference type="NCBI Taxonomy" id="180088"/>
    <lineage>
        <taxon>Eukaryota</taxon>
        <taxon>Fungi</taxon>
        <taxon>Dikarya</taxon>
        <taxon>Basidiomycota</taxon>
        <taxon>Agaricomycotina</taxon>
        <taxon>Agaricomycetes</taxon>
        <taxon>Agaricomycetidae</taxon>
        <taxon>Boletales</taxon>
        <taxon>Suillineae</taxon>
        <taxon>Rhizopogonaceae</taxon>
        <taxon>Rhizopogon</taxon>
    </lineage>
</organism>
<name>A0A1J8QTP0_9AGAM</name>